<keyword evidence="4" id="KW-1185">Reference proteome</keyword>
<dbReference type="AlphaFoldDB" id="A0A1Z4LJY9"/>
<protein>
    <submittedName>
        <fullName evidence="3">Putative sensor with HAMP domain protein</fullName>
    </submittedName>
</protein>
<dbReference type="InterPro" id="IPR003660">
    <property type="entry name" value="HAMP_dom"/>
</dbReference>
<dbReference type="Pfam" id="PF11845">
    <property type="entry name" value="Tll0287-like"/>
    <property type="match status" value="1"/>
</dbReference>
<feature type="domain" description="HAMP" evidence="2">
    <location>
        <begin position="234"/>
        <end position="287"/>
    </location>
</feature>
<accession>A0A1Z4LJY9</accession>
<feature type="transmembrane region" description="Helical" evidence="1">
    <location>
        <begin position="210"/>
        <end position="232"/>
    </location>
</feature>
<dbReference type="GO" id="GO:0016020">
    <property type="term" value="C:membrane"/>
    <property type="evidence" value="ECO:0007669"/>
    <property type="project" value="InterPro"/>
</dbReference>
<dbReference type="EMBL" id="AP018227">
    <property type="protein sequence ID" value="BAY81563.1"/>
    <property type="molecule type" value="Genomic_DNA"/>
</dbReference>
<keyword evidence="1" id="KW-0812">Transmembrane</keyword>
<dbReference type="OrthoDB" id="114218at2"/>
<dbReference type="GO" id="GO:0007165">
    <property type="term" value="P:signal transduction"/>
    <property type="evidence" value="ECO:0007669"/>
    <property type="project" value="InterPro"/>
</dbReference>
<name>A0A1Z4LJY9_9CYAN</name>
<dbReference type="InterPro" id="IPR021796">
    <property type="entry name" value="Tll0287-like_dom"/>
</dbReference>
<sequence length="306" mass="34426">MKLQTRLELVILIIFLCGWLTAAMTTYTLEQQNARKEVVRKAEVLLNTAVAARGYTSNEIAPLLNELKKSEFIPQTVPSYAAQQLFNRLDKEYQDYNYVERALNPTSPKDLAEGWQVELIQEFIQNPQLPEVVGERTTRAGSNFLYVAQPIQIKQQSCLKCHSTPDVAPPELIKTYGSSNGFGWKLNQIIGTRLISVPMSIPQKRANETVISFMLLLASILLIAYTAVSLIVRRWVISPLDSIARIVEEVSLNKAGISKLPEERTDEIGKLSKSINRLLISLGKALSKRHVTGSFTKNKTHKYPDK</sequence>
<evidence type="ECO:0000313" key="4">
    <source>
        <dbReference type="Proteomes" id="UP000218418"/>
    </source>
</evidence>
<gene>
    <name evidence="3" type="ORF">NIES267_10400</name>
</gene>
<dbReference type="CDD" id="cd06225">
    <property type="entry name" value="HAMP"/>
    <property type="match status" value="1"/>
</dbReference>
<reference evidence="3 4" key="1">
    <citation type="submission" date="2017-06" db="EMBL/GenBank/DDBJ databases">
        <title>Genome sequencing of cyanobaciteial culture collection at National Institute for Environmental Studies (NIES).</title>
        <authorList>
            <person name="Hirose Y."/>
            <person name="Shimura Y."/>
            <person name="Fujisawa T."/>
            <person name="Nakamura Y."/>
            <person name="Kawachi M."/>
        </authorList>
    </citation>
    <scope>NUCLEOTIDE SEQUENCE [LARGE SCALE GENOMIC DNA]</scope>
    <source>
        <strain evidence="3 4">NIES-267</strain>
    </source>
</reference>
<dbReference type="PROSITE" id="PS50885">
    <property type="entry name" value="HAMP"/>
    <property type="match status" value="1"/>
</dbReference>
<evidence type="ECO:0000259" key="2">
    <source>
        <dbReference type="PROSITE" id="PS50885"/>
    </source>
</evidence>
<evidence type="ECO:0000313" key="3">
    <source>
        <dbReference type="EMBL" id="BAY81563.1"/>
    </source>
</evidence>
<organism evidence="3 4">
    <name type="scientific">Calothrix parasitica NIES-267</name>
    <dbReference type="NCBI Taxonomy" id="1973488"/>
    <lineage>
        <taxon>Bacteria</taxon>
        <taxon>Bacillati</taxon>
        <taxon>Cyanobacteriota</taxon>
        <taxon>Cyanophyceae</taxon>
        <taxon>Nostocales</taxon>
        <taxon>Calotrichaceae</taxon>
        <taxon>Calothrix</taxon>
    </lineage>
</organism>
<keyword evidence="1" id="KW-0472">Membrane</keyword>
<proteinExistence type="predicted"/>
<dbReference type="Proteomes" id="UP000218418">
    <property type="component" value="Chromosome"/>
</dbReference>
<dbReference type="Gene3D" id="6.10.340.10">
    <property type="match status" value="1"/>
</dbReference>
<keyword evidence="1" id="KW-1133">Transmembrane helix</keyword>
<evidence type="ECO:0000256" key="1">
    <source>
        <dbReference type="SAM" id="Phobius"/>
    </source>
</evidence>